<evidence type="ECO:0000256" key="5">
    <source>
        <dbReference type="ARBA" id="ARBA00022694"/>
    </source>
</evidence>
<evidence type="ECO:0000256" key="2">
    <source>
        <dbReference type="ARBA" id="ARBA00022603"/>
    </source>
</evidence>
<comment type="similarity">
    <text evidence="6">Belongs to the methyltransferase superfamily. tRNA (adenine-N(6)-)-methyltransferase family.</text>
</comment>
<keyword evidence="3 6" id="KW-0808">Transferase</keyword>
<dbReference type="OrthoDB" id="5383291at2"/>
<evidence type="ECO:0000313" key="8">
    <source>
        <dbReference type="EMBL" id="SFH78162.1"/>
    </source>
</evidence>
<dbReference type="SUPFAM" id="SSF53335">
    <property type="entry name" value="S-adenosyl-L-methionine-dependent methyltransferases"/>
    <property type="match status" value="1"/>
</dbReference>
<dbReference type="Pfam" id="PF05175">
    <property type="entry name" value="MTS"/>
    <property type="match status" value="1"/>
</dbReference>
<keyword evidence="9" id="KW-1185">Reference proteome</keyword>
<comment type="function">
    <text evidence="6">Specifically methylates the adenine in position 37 of tRNA(1)(Val) (anticodon cmo5UAC).</text>
</comment>
<evidence type="ECO:0000256" key="3">
    <source>
        <dbReference type="ARBA" id="ARBA00022679"/>
    </source>
</evidence>
<accession>A0A1I3CUG5</accession>
<name>A0A1I3CUG5_9SPHI</name>
<evidence type="ECO:0000313" key="9">
    <source>
        <dbReference type="Proteomes" id="UP000198670"/>
    </source>
</evidence>
<protein>
    <recommendedName>
        <fullName evidence="6">tRNA1(Val) (adenine(37)-N6)-methyltransferase</fullName>
        <ecNumber evidence="6">2.1.1.223</ecNumber>
    </recommendedName>
    <alternativeName>
        <fullName evidence="6">tRNA m6A37 methyltransferase</fullName>
    </alternativeName>
</protein>
<dbReference type="Proteomes" id="UP000198670">
    <property type="component" value="Unassembled WGS sequence"/>
</dbReference>
<dbReference type="InterPro" id="IPR029063">
    <property type="entry name" value="SAM-dependent_MTases_sf"/>
</dbReference>
<comment type="subcellular location">
    <subcellularLocation>
        <location evidence="6">Cytoplasm</location>
    </subcellularLocation>
</comment>
<dbReference type="InterPro" id="IPR002052">
    <property type="entry name" value="DNA_methylase_N6_adenine_CS"/>
</dbReference>
<dbReference type="PANTHER" id="PTHR47739:SF1">
    <property type="entry name" value="TRNA1(VAL) (ADENINE(37)-N6)-METHYLTRANSFERASE"/>
    <property type="match status" value="1"/>
</dbReference>
<dbReference type="EC" id="2.1.1.223" evidence="6"/>
<dbReference type="CDD" id="cd02440">
    <property type="entry name" value="AdoMet_MTases"/>
    <property type="match status" value="1"/>
</dbReference>
<dbReference type="GO" id="GO:0008033">
    <property type="term" value="P:tRNA processing"/>
    <property type="evidence" value="ECO:0007669"/>
    <property type="project" value="UniProtKB-UniRule"/>
</dbReference>
<sequence>MSIFRFKQFVVDQTESTMKVNTDGVLLGAMASAAGPGRILDIGTGTGVIALMLAQRFPSARVEAIEVDALAAKLAGENFIRSTFATRISAQAVALADFQPMEAFDLIVSNPPFFLHALKSRDYRKRVSRHTETSFYSELLDRAFKWLTAKGSLQLVLPIPVAEWIKQQAIDEYGLVVQGQHNIRSFASHPPIRCILAIGKTPLAIPALTGDLVIYEDKGVYSQAYRTLLADFFLAF</sequence>
<dbReference type="GO" id="GO:0003676">
    <property type="term" value="F:nucleic acid binding"/>
    <property type="evidence" value="ECO:0007669"/>
    <property type="project" value="InterPro"/>
</dbReference>
<gene>
    <name evidence="8" type="ORF">SAMN05444682_101192</name>
</gene>
<dbReference type="AlphaFoldDB" id="A0A1I3CUG5"/>
<dbReference type="InterPro" id="IPR050210">
    <property type="entry name" value="tRNA_Adenine-N(6)_MTase"/>
</dbReference>
<feature type="domain" description="Methyltransferase small" evidence="7">
    <location>
        <begin position="26"/>
        <end position="157"/>
    </location>
</feature>
<dbReference type="InterPro" id="IPR007848">
    <property type="entry name" value="Small_mtfrase_dom"/>
</dbReference>
<keyword evidence="2 6" id="KW-0489">Methyltransferase</keyword>
<dbReference type="PANTHER" id="PTHR47739">
    <property type="entry name" value="TRNA1(VAL) (ADENINE(37)-N6)-METHYLTRANSFERASE"/>
    <property type="match status" value="1"/>
</dbReference>
<keyword evidence="1 6" id="KW-0963">Cytoplasm</keyword>
<proteinExistence type="inferred from homology"/>
<dbReference type="GO" id="GO:0032259">
    <property type="term" value="P:methylation"/>
    <property type="evidence" value="ECO:0007669"/>
    <property type="project" value="UniProtKB-KW"/>
</dbReference>
<dbReference type="GO" id="GO:0016430">
    <property type="term" value="F:tRNA (adenine-N6)-methyltransferase activity"/>
    <property type="evidence" value="ECO:0007669"/>
    <property type="project" value="UniProtKB-UniRule"/>
</dbReference>
<dbReference type="PRINTS" id="PR00507">
    <property type="entry name" value="N12N6MTFRASE"/>
</dbReference>
<dbReference type="RefSeq" id="WP_090622791.1">
    <property type="nucleotide sequence ID" value="NZ_FOQO01000001.1"/>
</dbReference>
<dbReference type="EMBL" id="FOQO01000001">
    <property type="protein sequence ID" value="SFH78162.1"/>
    <property type="molecule type" value="Genomic_DNA"/>
</dbReference>
<keyword evidence="4 6" id="KW-0949">S-adenosyl-L-methionine</keyword>
<dbReference type="PROSITE" id="PS00092">
    <property type="entry name" value="N6_MTASE"/>
    <property type="match status" value="1"/>
</dbReference>
<dbReference type="HAMAP" id="MF_01872">
    <property type="entry name" value="tRNA_methyltr_YfiC"/>
    <property type="match status" value="1"/>
</dbReference>
<keyword evidence="5 6" id="KW-0819">tRNA processing</keyword>
<comment type="catalytic activity">
    <reaction evidence="6">
        <text>adenosine(37) in tRNA1(Val) + S-adenosyl-L-methionine = N(6)-methyladenosine(37) in tRNA1(Val) + S-adenosyl-L-homocysteine + H(+)</text>
        <dbReference type="Rhea" id="RHEA:43160"/>
        <dbReference type="Rhea" id="RHEA-COMP:10369"/>
        <dbReference type="Rhea" id="RHEA-COMP:10370"/>
        <dbReference type="ChEBI" id="CHEBI:15378"/>
        <dbReference type="ChEBI" id="CHEBI:57856"/>
        <dbReference type="ChEBI" id="CHEBI:59789"/>
        <dbReference type="ChEBI" id="CHEBI:74411"/>
        <dbReference type="ChEBI" id="CHEBI:74449"/>
        <dbReference type="EC" id="2.1.1.223"/>
    </reaction>
</comment>
<dbReference type="STRING" id="1477437.SAMN05444682_101192"/>
<reference evidence="8 9" key="1">
    <citation type="submission" date="2016-10" db="EMBL/GenBank/DDBJ databases">
        <authorList>
            <person name="de Groot N.N."/>
        </authorList>
    </citation>
    <scope>NUCLEOTIDE SEQUENCE [LARGE SCALE GENOMIC DNA]</scope>
    <source>
        <strain evidence="8 9">RK1</strain>
    </source>
</reference>
<evidence type="ECO:0000256" key="1">
    <source>
        <dbReference type="ARBA" id="ARBA00022490"/>
    </source>
</evidence>
<evidence type="ECO:0000256" key="6">
    <source>
        <dbReference type="HAMAP-Rule" id="MF_01872"/>
    </source>
</evidence>
<evidence type="ECO:0000256" key="4">
    <source>
        <dbReference type="ARBA" id="ARBA00022691"/>
    </source>
</evidence>
<dbReference type="InterPro" id="IPR022882">
    <property type="entry name" value="tRNA_adenine-N6_MeTrfase"/>
</dbReference>
<evidence type="ECO:0000259" key="7">
    <source>
        <dbReference type="Pfam" id="PF05175"/>
    </source>
</evidence>
<organism evidence="8 9">
    <name type="scientific">Parapedobacter indicus</name>
    <dbReference type="NCBI Taxonomy" id="1477437"/>
    <lineage>
        <taxon>Bacteria</taxon>
        <taxon>Pseudomonadati</taxon>
        <taxon>Bacteroidota</taxon>
        <taxon>Sphingobacteriia</taxon>
        <taxon>Sphingobacteriales</taxon>
        <taxon>Sphingobacteriaceae</taxon>
        <taxon>Parapedobacter</taxon>
    </lineage>
</organism>
<dbReference type="Gene3D" id="3.40.50.150">
    <property type="entry name" value="Vaccinia Virus protein VP39"/>
    <property type="match status" value="1"/>
</dbReference>
<dbReference type="GO" id="GO:0005737">
    <property type="term" value="C:cytoplasm"/>
    <property type="evidence" value="ECO:0007669"/>
    <property type="project" value="UniProtKB-SubCell"/>
</dbReference>